<name>A0A1H7GM16_OLID1</name>
<sequence>MHYILFERSKLDKHTSIILIDVKELIKAAQKVIPKMRSTITSPVTTKSFCLLKNKQNL</sequence>
<gene>
    <name evidence="1" type="ORF">SAMN05661044_00130</name>
</gene>
<protein>
    <submittedName>
        <fullName evidence="1">Uncharacterized protein</fullName>
    </submittedName>
</protein>
<dbReference type="AlphaFoldDB" id="A0A1H7GM16"/>
<reference evidence="2" key="1">
    <citation type="submission" date="2016-10" db="EMBL/GenBank/DDBJ databases">
        <authorList>
            <person name="Varghese N."/>
            <person name="Submissions S."/>
        </authorList>
    </citation>
    <scope>NUCLEOTIDE SEQUENCE [LARGE SCALE GENOMIC DNA]</scope>
    <source>
        <strain evidence="2">DSM 18733</strain>
    </source>
</reference>
<evidence type="ECO:0000313" key="1">
    <source>
        <dbReference type="EMBL" id="SEK39193.1"/>
    </source>
</evidence>
<organism evidence="1 2">
    <name type="scientific">Olivibacter domesticus</name>
    <name type="common">Pseudosphingobacterium domesticum</name>
    <dbReference type="NCBI Taxonomy" id="407022"/>
    <lineage>
        <taxon>Bacteria</taxon>
        <taxon>Pseudomonadati</taxon>
        <taxon>Bacteroidota</taxon>
        <taxon>Sphingobacteriia</taxon>
        <taxon>Sphingobacteriales</taxon>
        <taxon>Sphingobacteriaceae</taxon>
        <taxon>Olivibacter</taxon>
    </lineage>
</organism>
<keyword evidence="2" id="KW-1185">Reference proteome</keyword>
<accession>A0A1H7GM16</accession>
<dbReference type="EMBL" id="FOAF01000001">
    <property type="protein sequence ID" value="SEK39193.1"/>
    <property type="molecule type" value="Genomic_DNA"/>
</dbReference>
<proteinExistence type="predicted"/>
<dbReference type="STRING" id="407022.SAMN05661044_00130"/>
<dbReference type="Proteomes" id="UP000199421">
    <property type="component" value="Unassembled WGS sequence"/>
</dbReference>
<evidence type="ECO:0000313" key="2">
    <source>
        <dbReference type="Proteomes" id="UP000199421"/>
    </source>
</evidence>